<dbReference type="PANTHER" id="PTHR43656:SF2">
    <property type="entry name" value="BINDING OXIDOREDUCTASE, PUTATIVE (AFU_ORTHOLOGUE AFUA_2G08260)-RELATED"/>
    <property type="match status" value="1"/>
</dbReference>
<dbReference type="PANTHER" id="PTHR43656">
    <property type="entry name" value="BINDING OXIDOREDUCTASE, PUTATIVE (AFU_ORTHOLOGUE AFUA_2G08260)-RELATED"/>
    <property type="match status" value="1"/>
</dbReference>
<sequence>MISDISILKNRLAFFLPVNTGFVAEGLPDHRFIDFYTERSSPELYCSIVGNIVVPDGYGSNSSTPMLSSAPVWGQIAEAIKVAGSKPGIQLATAWQGYTGNKKFRSNEPQVFISEARQLVDQMDAEAIKNTLGSFELAAHVAIEHGFEHIQIHAAHGYLLSLLVDQRINQRAVGVLDRLVLLAEEIKSQGAESSIRISLRTGDEVFDSDGMSEFQNSIARLPFDFVDLSSGFYNIDKRLIYPATLPFIESRLHESVALGVRHPHRSFIISGHIATKNWGDLPTNLHPGLCRDLIANPKFLLDHQNGCRNHSKCHYYSRGTDHLTCGRWTTG</sequence>
<dbReference type="EC" id="1.6.99.1" evidence="4"/>
<dbReference type="Gene3D" id="3.20.20.70">
    <property type="entry name" value="Aldolase class I"/>
    <property type="match status" value="1"/>
</dbReference>
<accession>A0ABS4EUN3</accession>
<dbReference type="SUPFAM" id="SSF51395">
    <property type="entry name" value="FMN-linked oxidoreductases"/>
    <property type="match status" value="1"/>
</dbReference>
<evidence type="ECO:0000313" key="5">
    <source>
        <dbReference type="Proteomes" id="UP000823786"/>
    </source>
</evidence>
<dbReference type="InterPro" id="IPR013785">
    <property type="entry name" value="Aldolase_TIM"/>
</dbReference>
<dbReference type="EMBL" id="JAGGJV010000011">
    <property type="protein sequence ID" value="MBP1861637.1"/>
    <property type="molecule type" value="Genomic_DNA"/>
</dbReference>
<dbReference type="Pfam" id="PF00724">
    <property type="entry name" value="Oxidored_FMN"/>
    <property type="match status" value="1"/>
</dbReference>
<evidence type="ECO:0000259" key="3">
    <source>
        <dbReference type="Pfam" id="PF00724"/>
    </source>
</evidence>
<protein>
    <submittedName>
        <fullName evidence="4">NADPH2 dehydrogenase</fullName>
        <ecNumber evidence="4">1.6.99.1</ecNumber>
    </submittedName>
</protein>
<comment type="caution">
    <text evidence="4">The sequence shown here is derived from an EMBL/GenBank/DDBJ whole genome shotgun (WGS) entry which is preliminary data.</text>
</comment>
<dbReference type="GO" id="GO:0003959">
    <property type="term" value="F:NADPH dehydrogenase activity"/>
    <property type="evidence" value="ECO:0007669"/>
    <property type="project" value="UniProtKB-EC"/>
</dbReference>
<organism evidence="4 5">
    <name type="scientific">Rhizobium herbae</name>
    <dbReference type="NCBI Taxonomy" id="508661"/>
    <lineage>
        <taxon>Bacteria</taxon>
        <taxon>Pseudomonadati</taxon>
        <taxon>Pseudomonadota</taxon>
        <taxon>Alphaproteobacteria</taxon>
        <taxon>Hyphomicrobiales</taxon>
        <taxon>Rhizobiaceae</taxon>
        <taxon>Rhizobium/Agrobacterium group</taxon>
        <taxon>Rhizobium</taxon>
    </lineage>
</organism>
<evidence type="ECO:0000256" key="1">
    <source>
        <dbReference type="ARBA" id="ARBA00022630"/>
    </source>
</evidence>
<gene>
    <name evidence="4" type="ORF">J2Z75_005166</name>
</gene>
<keyword evidence="1" id="KW-0285">Flavoprotein</keyword>
<evidence type="ECO:0000256" key="2">
    <source>
        <dbReference type="ARBA" id="ARBA00023002"/>
    </source>
</evidence>
<reference evidence="4 5" key="1">
    <citation type="submission" date="2021-03" db="EMBL/GenBank/DDBJ databases">
        <title>Genomic Encyclopedia of Type Strains, Phase IV (KMG-IV): sequencing the most valuable type-strain genomes for metagenomic binning, comparative biology and taxonomic classification.</title>
        <authorList>
            <person name="Goeker M."/>
        </authorList>
    </citation>
    <scope>NUCLEOTIDE SEQUENCE [LARGE SCALE GENOMIC DNA]</scope>
    <source>
        <strain evidence="4 5">DSM 26427</strain>
    </source>
</reference>
<name>A0ABS4EUN3_9HYPH</name>
<dbReference type="InterPro" id="IPR001155">
    <property type="entry name" value="OxRdtase_FMN_N"/>
</dbReference>
<feature type="domain" description="NADH:flavin oxidoreductase/NADH oxidase N-terminal" evidence="3">
    <location>
        <begin position="27"/>
        <end position="171"/>
    </location>
</feature>
<keyword evidence="2 4" id="KW-0560">Oxidoreductase</keyword>
<proteinExistence type="predicted"/>
<dbReference type="InterPro" id="IPR051799">
    <property type="entry name" value="NADH_flavin_oxidoreductase"/>
</dbReference>
<evidence type="ECO:0000313" key="4">
    <source>
        <dbReference type="EMBL" id="MBP1861637.1"/>
    </source>
</evidence>
<dbReference type="Proteomes" id="UP000823786">
    <property type="component" value="Unassembled WGS sequence"/>
</dbReference>
<dbReference type="RefSeq" id="WP_209856186.1">
    <property type="nucleotide sequence ID" value="NZ_JAGGJV010000011.1"/>
</dbReference>
<keyword evidence="5" id="KW-1185">Reference proteome</keyword>